<feature type="compositionally biased region" description="Basic residues" evidence="1">
    <location>
        <begin position="1"/>
        <end position="10"/>
    </location>
</feature>
<dbReference type="VEuPathDB" id="AmoebaDB:FDP41_009266"/>
<gene>
    <name evidence="2" type="ORF">FDP41_009266</name>
</gene>
<dbReference type="AlphaFoldDB" id="A0A6A5AX84"/>
<feature type="compositionally biased region" description="Basic and acidic residues" evidence="1">
    <location>
        <begin position="39"/>
        <end position="52"/>
    </location>
</feature>
<feature type="compositionally biased region" description="Polar residues" evidence="1">
    <location>
        <begin position="19"/>
        <end position="30"/>
    </location>
</feature>
<comment type="caution">
    <text evidence="2">The sequence shown here is derived from an EMBL/GenBank/DDBJ whole genome shotgun (WGS) entry which is preliminary data.</text>
</comment>
<accession>A0A6A5AX84</accession>
<sequence length="303" mass="34235">MGASHSKKRTSSSPKTPIRANNTPTTSYSITKKFRIKRKGSDENKYRVKDEGEPLSSSIREKQNIIFNGPTIVETVQFSSLHQQQPSGLSHRENSLSSMSTTNTSSSTFSCDEPPVNNNTNNGIVTLTIKNTELRVNFSSIGDQHIRSCRSKVSHKEQNHLSCKYPSPLSGRRASIPVHKGEMVPPDLPISVRKRKEGDSECPKKQSRSLSPPKTTRTCPSVTNEPVVICIIPPPEPAQELHQNPTQKKRITLREEKTRKLQQIKENPQSKKWTIDDLKKLTTKKRKTKNPFVDEELIELYNK</sequence>
<name>A0A6A5AX84_NAEFO</name>
<keyword evidence="3" id="KW-1185">Reference proteome</keyword>
<evidence type="ECO:0000313" key="2">
    <source>
        <dbReference type="EMBL" id="KAF0972363.1"/>
    </source>
</evidence>
<feature type="region of interest" description="Disordered" evidence="1">
    <location>
        <begin position="179"/>
        <end position="219"/>
    </location>
</feature>
<dbReference type="VEuPathDB" id="AmoebaDB:NfTy_061060"/>
<dbReference type="RefSeq" id="XP_044557078.1">
    <property type="nucleotide sequence ID" value="XM_044713206.1"/>
</dbReference>
<feature type="compositionally biased region" description="Polar residues" evidence="1">
    <location>
        <begin position="208"/>
        <end position="219"/>
    </location>
</feature>
<feature type="region of interest" description="Disordered" evidence="1">
    <location>
        <begin position="1"/>
        <end position="55"/>
    </location>
</feature>
<feature type="compositionally biased region" description="Low complexity" evidence="1">
    <location>
        <begin position="95"/>
        <end position="110"/>
    </location>
</feature>
<dbReference type="VEuPathDB" id="AmoebaDB:NF0048850"/>
<feature type="region of interest" description="Disordered" evidence="1">
    <location>
        <begin position="83"/>
        <end position="115"/>
    </location>
</feature>
<dbReference type="OrthoDB" id="10527085at2759"/>
<reference evidence="2 3" key="1">
    <citation type="journal article" date="2019" name="Sci. Rep.">
        <title>Nanopore sequencing improves the draft genome of the human pathogenic amoeba Naegleria fowleri.</title>
        <authorList>
            <person name="Liechti N."/>
            <person name="Schurch N."/>
            <person name="Bruggmann R."/>
            <person name="Wittwer M."/>
        </authorList>
    </citation>
    <scope>NUCLEOTIDE SEQUENCE [LARGE SCALE GENOMIC DNA]</scope>
    <source>
        <strain evidence="2 3">ATCC 30894</strain>
    </source>
</reference>
<dbReference type="EMBL" id="VFQX01000068">
    <property type="protein sequence ID" value="KAF0972363.1"/>
    <property type="molecule type" value="Genomic_DNA"/>
</dbReference>
<evidence type="ECO:0000313" key="3">
    <source>
        <dbReference type="Proteomes" id="UP000444721"/>
    </source>
</evidence>
<dbReference type="GeneID" id="68116483"/>
<proteinExistence type="predicted"/>
<protein>
    <submittedName>
        <fullName evidence="2">Uncharacterized protein</fullName>
    </submittedName>
</protein>
<dbReference type="Proteomes" id="UP000444721">
    <property type="component" value="Unassembled WGS sequence"/>
</dbReference>
<evidence type="ECO:0000256" key="1">
    <source>
        <dbReference type="SAM" id="MobiDB-lite"/>
    </source>
</evidence>
<organism evidence="2 3">
    <name type="scientific">Naegleria fowleri</name>
    <name type="common">Brain eating amoeba</name>
    <dbReference type="NCBI Taxonomy" id="5763"/>
    <lineage>
        <taxon>Eukaryota</taxon>
        <taxon>Discoba</taxon>
        <taxon>Heterolobosea</taxon>
        <taxon>Tetramitia</taxon>
        <taxon>Eutetramitia</taxon>
        <taxon>Vahlkampfiidae</taxon>
        <taxon>Naegleria</taxon>
    </lineage>
</organism>